<feature type="transmembrane region" description="Helical" evidence="6">
    <location>
        <begin position="164"/>
        <end position="193"/>
    </location>
</feature>
<feature type="domain" description="Rhodopsin" evidence="7">
    <location>
        <begin position="36"/>
        <end position="214"/>
    </location>
</feature>
<gene>
    <name evidence="8" type="ORF">CMUS01_12896</name>
</gene>
<dbReference type="InterPro" id="IPR052337">
    <property type="entry name" value="SAT4-like"/>
</dbReference>
<organism evidence="8 9">
    <name type="scientific">Colletotrichum musicola</name>
    <dbReference type="NCBI Taxonomy" id="2175873"/>
    <lineage>
        <taxon>Eukaryota</taxon>
        <taxon>Fungi</taxon>
        <taxon>Dikarya</taxon>
        <taxon>Ascomycota</taxon>
        <taxon>Pezizomycotina</taxon>
        <taxon>Sordariomycetes</taxon>
        <taxon>Hypocreomycetidae</taxon>
        <taxon>Glomerellales</taxon>
        <taxon>Glomerellaceae</taxon>
        <taxon>Colletotrichum</taxon>
        <taxon>Colletotrichum orchidearum species complex</taxon>
    </lineage>
</organism>
<evidence type="ECO:0000256" key="6">
    <source>
        <dbReference type="SAM" id="Phobius"/>
    </source>
</evidence>
<feature type="transmembrane region" description="Helical" evidence="6">
    <location>
        <begin position="90"/>
        <end position="112"/>
    </location>
</feature>
<feature type="transmembrane region" description="Helical" evidence="6">
    <location>
        <begin position="15"/>
        <end position="40"/>
    </location>
</feature>
<proteinExistence type="inferred from homology"/>
<evidence type="ECO:0000256" key="5">
    <source>
        <dbReference type="ARBA" id="ARBA00038359"/>
    </source>
</evidence>
<keyword evidence="4 6" id="KW-0472">Membrane</keyword>
<dbReference type="OrthoDB" id="3897607at2759"/>
<evidence type="ECO:0000256" key="4">
    <source>
        <dbReference type="ARBA" id="ARBA00023136"/>
    </source>
</evidence>
<name>A0A8H6JHP2_9PEZI</name>
<comment type="caution">
    <text evidence="8">The sequence shown here is derived from an EMBL/GenBank/DDBJ whole genome shotgun (WGS) entry which is preliminary data.</text>
</comment>
<dbReference type="PANTHER" id="PTHR33048:SF15">
    <property type="entry name" value="INTEGRAL MEMBRANE PROTEIN"/>
    <property type="match status" value="1"/>
</dbReference>
<reference evidence="8" key="1">
    <citation type="journal article" date="2020" name="Phytopathology">
        <title>Genome Sequence Resources of Colletotrichum truncatum, C. plurivorum, C. musicola, and C. sojae: Four Species Pathogenic to Soybean (Glycine max).</title>
        <authorList>
            <person name="Rogerio F."/>
            <person name="Boufleur T.R."/>
            <person name="Ciampi-Guillardi M."/>
            <person name="Sukno S.A."/>
            <person name="Thon M.R."/>
            <person name="Massola Junior N.S."/>
            <person name="Baroncelli R."/>
        </authorList>
    </citation>
    <scope>NUCLEOTIDE SEQUENCE</scope>
    <source>
        <strain evidence="8">LFN0074</strain>
    </source>
</reference>
<accession>A0A8H6JHP2</accession>
<dbReference type="GO" id="GO:0016020">
    <property type="term" value="C:membrane"/>
    <property type="evidence" value="ECO:0007669"/>
    <property type="project" value="UniProtKB-SubCell"/>
</dbReference>
<dbReference type="EMBL" id="WIGM01000765">
    <property type="protein sequence ID" value="KAF6813172.1"/>
    <property type="molecule type" value="Genomic_DNA"/>
</dbReference>
<protein>
    <recommendedName>
        <fullName evidence="7">Rhodopsin domain-containing protein</fullName>
    </recommendedName>
</protein>
<dbReference type="AlphaFoldDB" id="A0A8H6JHP2"/>
<feature type="transmembrane region" description="Helical" evidence="6">
    <location>
        <begin position="124"/>
        <end position="144"/>
    </location>
</feature>
<evidence type="ECO:0000259" key="7">
    <source>
        <dbReference type="Pfam" id="PF20684"/>
    </source>
</evidence>
<keyword evidence="3 6" id="KW-1133">Transmembrane helix</keyword>
<feature type="transmembrane region" description="Helical" evidence="6">
    <location>
        <begin position="52"/>
        <end position="70"/>
    </location>
</feature>
<comment type="similarity">
    <text evidence="5">Belongs to the SAT4 family.</text>
</comment>
<evidence type="ECO:0000313" key="8">
    <source>
        <dbReference type="EMBL" id="KAF6813172.1"/>
    </source>
</evidence>
<evidence type="ECO:0000256" key="1">
    <source>
        <dbReference type="ARBA" id="ARBA00004141"/>
    </source>
</evidence>
<comment type="subcellular location">
    <subcellularLocation>
        <location evidence="1">Membrane</location>
        <topology evidence="1">Multi-pass membrane protein</topology>
    </subcellularLocation>
</comment>
<dbReference type="Pfam" id="PF20684">
    <property type="entry name" value="Fung_rhodopsin"/>
    <property type="match status" value="1"/>
</dbReference>
<evidence type="ECO:0000313" key="9">
    <source>
        <dbReference type="Proteomes" id="UP000639643"/>
    </source>
</evidence>
<dbReference type="Proteomes" id="UP000639643">
    <property type="component" value="Unassembled WGS sequence"/>
</dbReference>
<dbReference type="InterPro" id="IPR049326">
    <property type="entry name" value="Rhodopsin_dom_fungi"/>
</dbReference>
<sequence>MDDPTEWHPVQPEGLAAAIFGVNIGFTAVCLVVVGLRVWVRAKLSTFGLEDHLMVAGVVSLIAFPSLRKYRSTPAAGYQHGPQCHLYATVLWQILYVSGSLLIKASICATLIRIATHRRFVYTLYGLITISAVSTFIATLAVLIRCKPVAASWNSALGTFLPQTIIITLTYVVSVINIINDFAVAIIPIIMLWNVQMRRKLKIITTMVLGLGILQAENRTAPSISLNLLF</sequence>
<keyword evidence="9" id="KW-1185">Reference proteome</keyword>
<evidence type="ECO:0000256" key="3">
    <source>
        <dbReference type="ARBA" id="ARBA00022989"/>
    </source>
</evidence>
<keyword evidence="2 6" id="KW-0812">Transmembrane</keyword>
<evidence type="ECO:0000256" key="2">
    <source>
        <dbReference type="ARBA" id="ARBA00022692"/>
    </source>
</evidence>
<dbReference type="PANTHER" id="PTHR33048">
    <property type="entry name" value="PTH11-LIKE INTEGRAL MEMBRANE PROTEIN (AFU_ORTHOLOGUE AFUA_5G11245)"/>
    <property type="match status" value="1"/>
</dbReference>